<name>A0A0W8FXU1_9ZZZZ</name>
<comment type="caution">
    <text evidence="1">The sequence shown here is derived from an EMBL/GenBank/DDBJ whole genome shotgun (WGS) entry which is preliminary data.</text>
</comment>
<organism evidence="1">
    <name type="scientific">hydrocarbon metagenome</name>
    <dbReference type="NCBI Taxonomy" id="938273"/>
    <lineage>
        <taxon>unclassified sequences</taxon>
        <taxon>metagenomes</taxon>
        <taxon>ecological metagenomes</taxon>
    </lineage>
</organism>
<proteinExistence type="predicted"/>
<dbReference type="Gene3D" id="1.10.10.60">
    <property type="entry name" value="Homeodomain-like"/>
    <property type="match status" value="1"/>
</dbReference>
<evidence type="ECO:0008006" key="2">
    <source>
        <dbReference type="Google" id="ProtNLM"/>
    </source>
</evidence>
<reference evidence="1" key="1">
    <citation type="journal article" date="2015" name="Proc. Natl. Acad. Sci. U.S.A.">
        <title>Networks of energetic and metabolic interactions define dynamics in microbial communities.</title>
        <authorList>
            <person name="Embree M."/>
            <person name="Liu J.K."/>
            <person name="Al-Bassam M.M."/>
            <person name="Zengler K."/>
        </authorList>
    </citation>
    <scope>NUCLEOTIDE SEQUENCE</scope>
</reference>
<evidence type="ECO:0000313" key="1">
    <source>
        <dbReference type="EMBL" id="KUG25733.1"/>
    </source>
</evidence>
<dbReference type="AlphaFoldDB" id="A0A0W8FXU1"/>
<sequence length="94" mass="10722">MTADDFTNIFMPNGNNVPGANEISLLFDYNEKLLDYKTAQLNFKKEYFTTLLHKANGNIRIASKISNLTPQGLRKILKQTDINNSDKLSEDNIR</sequence>
<dbReference type="EMBL" id="LNQE01000613">
    <property type="protein sequence ID" value="KUG25733.1"/>
    <property type="molecule type" value="Genomic_DNA"/>
</dbReference>
<accession>A0A0W8FXU1</accession>
<gene>
    <name evidence="1" type="ORF">ASZ90_004437</name>
</gene>
<protein>
    <recommendedName>
        <fullName evidence="2">DNA binding HTH domain-containing protein</fullName>
    </recommendedName>
</protein>